<comment type="caution">
    <text evidence="2">The sequence shown here is derived from an EMBL/GenBank/DDBJ whole genome shotgun (WGS) entry which is preliminary data.</text>
</comment>
<proteinExistence type="predicted"/>
<keyword evidence="3" id="KW-1185">Reference proteome</keyword>
<feature type="signal peptide" evidence="1">
    <location>
        <begin position="1"/>
        <end position="21"/>
    </location>
</feature>
<keyword evidence="1" id="KW-0732">Signal</keyword>
<dbReference type="AlphaFoldDB" id="A0A7W0HUD0"/>
<name>A0A7W0HUD0_9ACTN</name>
<feature type="chain" id="PRO_5038984629" evidence="1">
    <location>
        <begin position="22"/>
        <end position="99"/>
    </location>
</feature>
<evidence type="ECO:0000256" key="1">
    <source>
        <dbReference type="SAM" id="SignalP"/>
    </source>
</evidence>
<dbReference type="Proteomes" id="UP000530928">
    <property type="component" value="Unassembled WGS sequence"/>
</dbReference>
<accession>A0A7W0HUD0</accession>
<protein>
    <submittedName>
        <fullName evidence="2">Uncharacterized protein</fullName>
    </submittedName>
</protein>
<dbReference type="EMBL" id="JACDUR010000007">
    <property type="protein sequence ID" value="MBA2895661.1"/>
    <property type="molecule type" value="Genomic_DNA"/>
</dbReference>
<organism evidence="2 3">
    <name type="scientific">Nonomuraea soli</name>
    <dbReference type="NCBI Taxonomy" id="1032476"/>
    <lineage>
        <taxon>Bacteria</taxon>
        <taxon>Bacillati</taxon>
        <taxon>Actinomycetota</taxon>
        <taxon>Actinomycetes</taxon>
        <taxon>Streptosporangiales</taxon>
        <taxon>Streptosporangiaceae</taxon>
        <taxon>Nonomuraea</taxon>
    </lineage>
</organism>
<reference evidence="2 3" key="1">
    <citation type="submission" date="2020-07" db="EMBL/GenBank/DDBJ databases">
        <title>Genomic Encyclopedia of Type Strains, Phase IV (KMG-IV): sequencing the most valuable type-strain genomes for metagenomic binning, comparative biology and taxonomic classification.</title>
        <authorList>
            <person name="Goeker M."/>
        </authorList>
    </citation>
    <scope>NUCLEOTIDE SEQUENCE [LARGE SCALE GENOMIC DNA]</scope>
    <source>
        <strain evidence="2 3">DSM 45533</strain>
    </source>
</reference>
<dbReference type="RefSeq" id="WP_181614375.1">
    <property type="nucleotide sequence ID" value="NZ_BAABAM010000011.1"/>
</dbReference>
<evidence type="ECO:0000313" key="2">
    <source>
        <dbReference type="EMBL" id="MBA2895661.1"/>
    </source>
</evidence>
<sequence length="99" mass="10146">MRILFATAAVALGLWAVPSGAAAPTDSGPAFTACMRAHGLPDFPDVTFSSDGLVNLDIKGERVDVMSDTYGAAVESCDYLLPDGSAVPGRPQAPPAPEL</sequence>
<gene>
    <name evidence="2" type="ORF">HNR30_007047</name>
</gene>
<evidence type="ECO:0000313" key="3">
    <source>
        <dbReference type="Proteomes" id="UP000530928"/>
    </source>
</evidence>